<evidence type="ECO:0000256" key="4">
    <source>
        <dbReference type="SAM" id="Coils"/>
    </source>
</evidence>
<dbReference type="SUPFAM" id="SSF160527">
    <property type="entry name" value="V-type ATPase subunit E-like"/>
    <property type="match status" value="1"/>
</dbReference>
<evidence type="ECO:0000256" key="2">
    <source>
        <dbReference type="ARBA" id="ARBA00022448"/>
    </source>
</evidence>
<reference evidence="5" key="1">
    <citation type="journal article" date="2020" name="mSystems">
        <title>Genome- and Community-Level Interaction Insights into Carbon Utilization and Element Cycling Functions of Hydrothermarchaeota in Hydrothermal Sediment.</title>
        <authorList>
            <person name="Zhou Z."/>
            <person name="Liu Y."/>
            <person name="Xu W."/>
            <person name="Pan J."/>
            <person name="Luo Z.H."/>
            <person name="Li M."/>
        </authorList>
    </citation>
    <scope>NUCLEOTIDE SEQUENCE [LARGE SCALE GENOMIC DNA]</scope>
    <source>
        <strain evidence="5">HyVt-237</strain>
    </source>
</reference>
<keyword evidence="2" id="KW-0813">Transport</keyword>
<accession>A0A7C1BCK3</accession>
<evidence type="ECO:0000256" key="3">
    <source>
        <dbReference type="ARBA" id="ARBA00023065"/>
    </source>
</evidence>
<dbReference type="InterPro" id="IPR002842">
    <property type="entry name" value="ATPase_V1_Esu"/>
</dbReference>
<dbReference type="Pfam" id="PF01991">
    <property type="entry name" value="vATP-synt_E"/>
    <property type="match status" value="1"/>
</dbReference>
<evidence type="ECO:0000313" key="5">
    <source>
        <dbReference type="EMBL" id="HDM90730.1"/>
    </source>
</evidence>
<protein>
    <submittedName>
        <fullName evidence="5">Uncharacterized protein</fullName>
    </submittedName>
</protein>
<dbReference type="GO" id="GO:0033178">
    <property type="term" value="C:proton-transporting two-sector ATPase complex, catalytic domain"/>
    <property type="evidence" value="ECO:0007669"/>
    <property type="project" value="InterPro"/>
</dbReference>
<dbReference type="Gene3D" id="3.30.2320.30">
    <property type="entry name" value="ATP synthase, E subunit, C-terminal"/>
    <property type="match status" value="1"/>
</dbReference>
<keyword evidence="3" id="KW-0406">Ion transport</keyword>
<dbReference type="Proteomes" id="UP000885931">
    <property type="component" value="Unassembled WGS sequence"/>
</dbReference>
<dbReference type="EMBL" id="DRBW01000219">
    <property type="protein sequence ID" value="HDM90730.1"/>
    <property type="molecule type" value="Genomic_DNA"/>
</dbReference>
<dbReference type="GO" id="GO:0046961">
    <property type="term" value="F:proton-transporting ATPase activity, rotational mechanism"/>
    <property type="evidence" value="ECO:0007669"/>
    <property type="project" value="InterPro"/>
</dbReference>
<feature type="coiled-coil region" evidence="4">
    <location>
        <begin position="18"/>
        <end position="71"/>
    </location>
</feature>
<evidence type="ECO:0000256" key="1">
    <source>
        <dbReference type="ARBA" id="ARBA00005901"/>
    </source>
</evidence>
<dbReference type="Gene3D" id="1.20.5.620">
    <property type="entry name" value="F1F0 ATP synthase subunit B, membrane domain"/>
    <property type="match status" value="1"/>
</dbReference>
<name>A0A7C1BCK3_UNCW3</name>
<dbReference type="InterPro" id="IPR038495">
    <property type="entry name" value="ATPase_E_C"/>
</dbReference>
<keyword evidence="4" id="KW-0175">Coiled coil</keyword>
<comment type="caution">
    <text evidence="5">The sequence shown here is derived from an EMBL/GenBank/DDBJ whole genome shotgun (WGS) entry which is preliminary data.</text>
</comment>
<gene>
    <name evidence="5" type="ORF">ENG67_05965</name>
</gene>
<comment type="similarity">
    <text evidence="1">Belongs to the V-ATPase E subunit family.</text>
</comment>
<dbReference type="AlphaFoldDB" id="A0A7C1BCK3"/>
<sequence length="193" mass="21874">MTKLSGSRIKDRILSDAAKKAEEIVQEASSRAAEILKEAEARAEETRKLAAELAKREAQKEKERILSLELIEINKELLLSRRKLIDDVFREVEKKIFASNSEIREKLLTGLIESLVKTGDEEIIVDKELGKEWVERLNREKGWKLKVIDGGEDPDGGFILKKGNMKVAATRSAIMESLREDLEVEVSKILFGK</sequence>
<proteinExistence type="inferred from homology"/>
<organism evidence="5">
    <name type="scientific">candidate division WOR-3 bacterium</name>
    <dbReference type="NCBI Taxonomy" id="2052148"/>
    <lineage>
        <taxon>Bacteria</taxon>
        <taxon>Bacteria division WOR-3</taxon>
    </lineage>
</organism>